<dbReference type="InterPro" id="IPR023214">
    <property type="entry name" value="HAD_sf"/>
</dbReference>
<dbReference type="PRINTS" id="PR00413">
    <property type="entry name" value="HADHALOGNASE"/>
</dbReference>
<dbReference type="NCBIfam" id="TIGR01509">
    <property type="entry name" value="HAD-SF-IA-v3"/>
    <property type="match status" value="1"/>
</dbReference>
<dbReference type="PANTHER" id="PTHR18901:SF38">
    <property type="entry name" value="PSEUDOURIDINE-5'-PHOSPHATASE"/>
    <property type="match status" value="1"/>
</dbReference>
<dbReference type="NCBIfam" id="TIGR01549">
    <property type="entry name" value="HAD-SF-IA-v1"/>
    <property type="match status" value="1"/>
</dbReference>
<dbReference type="InterPro" id="IPR023198">
    <property type="entry name" value="PGP-like_dom2"/>
</dbReference>
<sequence length="222" mass="23740">MAMDFAVLFDMDGVLFDSEPIHERIFSEYAEELGFAFPPDEYVRLIGTSSVSQWRLMKERFALPGTPQELSDAKMERYKAFLRAATGLDPIPGVPELLAGLRTEDVPFALASSNTTDVIEATLSAIGLTPLFVTYVGGNDVTVAKPAPDIFLLAAQRLGADPARCVVIEDSTNGILAARRAGMTPVGFENPNSPGQDLSGAALRVSTLAGLTPARLLALLPD</sequence>
<proteinExistence type="predicted"/>
<dbReference type="Proteomes" id="UP001568698">
    <property type="component" value="Unassembled WGS sequence"/>
</dbReference>
<protein>
    <submittedName>
        <fullName evidence="1">HAD family hydrolase</fullName>
    </submittedName>
</protein>
<dbReference type="SFLD" id="SFLDG01129">
    <property type="entry name" value="C1.5:_HAD__Beta-PGM__Phosphata"/>
    <property type="match status" value="1"/>
</dbReference>
<dbReference type="SUPFAM" id="SSF56784">
    <property type="entry name" value="HAD-like"/>
    <property type="match status" value="1"/>
</dbReference>
<dbReference type="GO" id="GO:0016787">
    <property type="term" value="F:hydrolase activity"/>
    <property type="evidence" value="ECO:0007669"/>
    <property type="project" value="UniProtKB-KW"/>
</dbReference>
<comment type="caution">
    <text evidence="1">The sequence shown here is derived from an EMBL/GenBank/DDBJ whole genome shotgun (WGS) entry which is preliminary data.</text>
</comment>
<dbReference type="Pfam" id="PF00702">
    <property type="entry name" value="Hydrolase"/>
    <property type="match status" value="1"/>
</dbReference>
<accession>A0ABV4K283</accession>
<dbReference type="PANTHER" id="PTHR18901">
    <property type="entry name" value="2-DEOXYGLUCOSE-6-PHOSPHATE PHOSPHATASE 2"/>
    <property type="match status" value="1"/>
</dbReference>
<gene>
    <name evidence="1" type="ORF">AB6M95_09895</name>
</gene>
<dbReference type="RefSeq" id="WP_371386577.1">
    <property type="nucleotide sequence ID" value="NZ_JBGLYH010000024.1"/>
</dbReference>
<name>A0ABV4K283_9BACT</name>
<keyword evidence="1" id="KW-0378">Hydrolase</keyword>
<dbReference type="EMBL" id="JBGLYH010000024">
    <property type="protein sequence ID" value="MEZ7197059.1"/>
    <property type="molecule type" value="Genomic_DNA"/>
</dbReference>
<dbReference type="SFLD" id="SFLDG01135">
    <property type="entry name" value="C1.5.6:_HAD__Beta-PGM__Phospha"/>
    <property type="match status" value="1"/>
</dbReference>
<dbReference type="InterPro" id="IPR006439">
    <property type="entry name" value="HAD-SF_hydro_IA"/>
</dbReference>
<dbReference type="SFLD" id="SFLDS00003">
    <property type="entry name" value="Haloacid_Dehalogenase"/>
    <property type="match status" value="1"/>
</dbReference>
<dbReference type="Gene3D" id="3.40.50.1000">
    <property type="entry name" value="HAD superfamily/HAD-like"/>
    <property type="match status" value="1"/>
</dbReference>
<evidence type="ECO:0000313" key="2">
    <source>
        <dbReference type="Proteomes" id="UP001568698"/>
    </source>
</evidence>
<keyword evidence="2" id="KW-1185">Reference proteome</keyword>
<evidence type="ECO:0000313" key="1">
    <source>
        <dbReference type="EMBL" id="MEZ7197059.1"/>
    </source>
</evidence>
<dbReference type="InterPro" id="IPR036412">
    <property type="entry name" value="HAD-like_sf"/>
</dbReference>
<dbReference type="Gene3D" id="1.10.150.240">
    <property type="entry name" value="Putative phosphatase, domain 2"/>
    <property type="match status" value="1"/>
</dbReference>
<reference evidence="1 2" key="1">
    <citation type="submission" date="2024-08" db="EMBL/GenBank/DDBJ databases">
        <title>Sulfate-reducing bacteria isolated from formation water of the oil field in Kazakhstan and description of Pseudodesulfovibrio sp.</title>
        <authorList>
            <person name="Bidzhieva S.K."/>
            <person name="Tourova T.P."/>
            <person name="Grouzdev D.S."/>
            <person name="Beletsky A.V."/>
            <person name="Sokolova D.S."/>
            <person name="Samigullina S.R."/>
            <person name="Poltaraus A.B."/>
            <person name="Avtukh A.N."/>
            <person name="Tereshina V.M."/>
            <person name="Zhaparov N.S."/>
            <person name="Mardanov A.V."/>
            <person name="Nazina T.N."/>
        </authorList>
    </citation>
    <scope>NUCLEOTIDE SEQUENCE [LARGE SCALE GENOMIC DNA]</scope>
    <source>
        <strain evidence="1 2">9FUS</strain>
    </source>
</reference>
<organism evidence="1 2">
    <name type="scientific">Pseudodesulfovibrio karagichevae</name>
    <dbReference type="NCBI Taxonomy" id="3239305"/>
    <lineage>
        <taxon>Bacteria</taxon>
        <taxon>Pseudomonadati</taxon>
        <taxon>Thermodesulfobacteriota</taxon>
        <taxon>Desulfovibrionia</taxon>
        <taxon>Desulfovibrionales</taxon>
        <taxon>Desulfovibrionaceae</taxon>
    </lineage>
</organism>